<dbReference type="PANTHER" id="PTHR23028">
    <property type="entry name" value="ACETYLTRANSFERASE"/>
    <property type="match status" value="1"/>
</dbReference>
<dbReference type="RefSeq" id="WP_162308400.1">
    <property type="nucleotide sequence ID" value="NZ_CP029427.2"/>
</dbReference>
<accession>A0ABX5VZX7</accession>
<feature type="transmembrane region" description="Helical" evidence="1">
    <location>
        <begin position="76"/>
        <end position="95"/>
    </location>
</feature>
<feature type="transmembrane region" description="Helical" evidence="1">
    <location>
        <begin position="239"/>
        <end position="258"/>
    </location>
</feature>
<evidence type="ECO:0000313" key="3">
    <source>
        <dbReference type="EMBL" id="QDF36225.2"/>
    </source>
</evidence>
<feature type="domain" description="Acyltransferase 3" evidence="2">
    <location>
        <begin position="3"/>
        <end position="318"/>
    </location>
</feature>
<dbReference type="EMBL" id="CP041090">
    <property type="protein sequence ID" value="QDF36225.2"/>
    <property type="molecule type" value="Genomic_DNA"/>
</dbReference>
<dbReference type="InterPro" id="IPR050879">
    <property type="entry name" value="Acyltransferase_3"/>
</dbReference>
<gene>
    <name evidence="3" type="ORF">FJN17_00840</name>
</gene>
<feature type="transmembrane region" description="Helical" evidence="1">
    <location>
        <begin position="302"/>
        <end position="321"/>
    </location>
</feature>
<reference evidence="3 4" key="2">
    <citation type="journal article" date="2020" name="Int. J. Syst. Evol. Microbiol.">
        <title>Description and complete genome sequences of Bradyrhizobium symbiodeficiens sp. nov., a non-symbiotic bacterium associated with legumes native to Canada.</title>
        <authorList>
            <person name="Bromfield E.S.P."/>
            <person name="Cloutier S."/>
            <person name="Nguyen H.D.T."/>
        </authorList>
    </citation>
    <scope>NUCLEOTIDE SEQUENCE [LARGE SCALE GENOMIC DNA]</scope>
    <source>
        <strain evidence="3 4">65S1MB</strain>
    </source>
</reference>
<dbReference type="Proteomes" id="UP000319298">
    <property type="component" value="Chromosome"/>
</dbReference>
<keyword evidence="4" id="KW-1185">Reference proteome</keyword>
<feature type="transmembrane region" description="Helical" evidence="1">
    <location>
        <begin position="6"/>
        <end position="24"/>
    </location>
</feature>
<keyword evidence="1" id="KW-0812">Transmembrane</keyword>
<feature type="transmembrane region" description="Helical" evidence="1">
    <location>
        <begin position="130"/>
        <end position="150"/>
    </location>
</feature>
<keyword evidence="3" id="KW-0012">Acyltransferase</keyword>
<feature type="transmembrane region" description="Helical" evidence="1">
    <location>
        <begin position="278"/>
        <end position="296"/>
    </location>
</feature>
<dbReference type="InterPro" id="IPR002656">
    <property type="entry name" value="Acyl_transf_3_dom"/>
</dbReference>
<evidence type="ECO:0000259" key="2">
    <source>
        <dbReference type="Pfam" id="PF01757"/>
    </source>
</evidence>
<keyword evidence="1" id="KW-0472">Membrane</keyword>
<protein>
    <submittedName>
        <fullName evidence="3">Acyltransferase</fullName>
        <ecNumber evidence="3">2.3.-.-</ecNumber>
    </submittedName>
</protein>
<sequence>MALDFYRFVAAVAVVVYHVALHDHERGELFPVVEKFNLFVDFFFVLSGFVIAHGYAGSVDTWPGLVTFMRRRFARIYPLHLVTLGFFIAAVAVIAATHKTAPNPEKYSLSLLPAQIFLVQSWPLNAPLQFNYPAWSISVEFAMYLLFPLLMLCGRRFGMLSLVAIALAGFVTLEVLWARGFMHAPYWDENYSPVRGLPTFTAGIVIAGIYGKLRHGVLLGALSLVAAGVLMVLHANDYFIIAAFFASVYLTASGEAAVPEHVLNCRFVRTLGDASYSIYMLHALVLMAFFTFVWRGHDEAPGSVYVVGLLAVICVLSVGMFRGFERPMRDWLSGRRKADAVPV</sequence>
<dbReference type="Pfam" id="PF01757">
    <property type="entry name" value="Acyl_transf_3"/>
    <property type="match status" value="1"/>
</dbReference>
<keyword evidence="1" id="KW-1133">Transmembrane helix</keyword>
<name>A0ABX5VZX7_9BRAD</name>
<proteinExistence type="predicted"/>
<feature type="transmembrane region" description="Helical" evidence="1">
    <location>
        <begin position="217"/>
        <end position="233"/>
    </location>
</feature>
<feature type="transmembrane region" description="Helical" evidence="1">
    <location>
        <begin position="36"/>
        <end position="56"/>
    </location>
</feature>
<feature type="transmembrane region" description="Helical" evidence="1">
    <location>
        <begin position="190"/>
        <end position="210"/>
    </location>
</feature>
<feature type="transmembrane region" description="Helical" evidence="1">
    <location>
        <begin position="157"/>
        <end position="178"/>
    </location>
</feature>
<reference evidence="4" key="1">
    <citation type="submission" date="2019-06" db="EMBL/GenBank/DDBJ databases">
        <title>Whole-Genome Sequence of Bradyrhizobium sp. 3 Strain 65S1MB.</title>
        <authorList>
            <person name="Bromfield E.S.P."/>
            <person name="Cloutier S."/>
            <person name="Nguyen H.D.T."/>
        </authorList>
    </citation>
    <scope>NUCLEOTIDE SEQUENCE [LARGE SCALE GENOMIC DNA]</scope>
    <source>
        <strain evidence="4">65S1MB</strain>
    </source>
</reference>
<organism evidence="3 4">
    <name type="scientific">Bradyrhizobium symbiodeficiens</name>
    <dbReference type="NCBI Taxonomy" id="1404367"/>
    <lineage>
        <taxon>Bacteria</taxon>
        <taxon>Pseudomonadati</taxon>
        <taxon>Pseudomonadota</taxon>
        <taxon>Alphaproteobacteria</taxon>
        <taxon>Hyphomicrobiales</taxon>
        <taxon>Nitrobacteraceae</taxon>
        <taxon>Bradyrhizobium</taxon>
    </lineage>
</organism>
<evidence type="ECO:0000256" key="1">
    <source>
        <dbReference type="SAM" id="Phobius"/>
    </source>
</evidence>
<evidence type="ECO:0000313" key="4">
    <source>
        <dbReference type="Proteomes" id="UP000319298"/>
    </source>
</evidence>
<dbReference type="GO" id="GO:0016746">
    <property type="term" value="F:acyltransferase activity"/>
    <property type="evidence" value="ECO:0007669"/>
    <property type="project" value="UniProtKB-KW"/>
</dbReference>
<dbReference type="EC" id="2.3.-.-" evidence="3"/>
<keyword evidence="3" id="KW-0808">Transferase</keyword>